<keyword evidence="2" id="KW-0328">Glycosyltransferase</keyword>
<organism evidence="5 6">
    <name type="scientific">Comamonas avium</name>
    <dbReference type="NCBI Taxonomy" id="2762231"/>
    <lineage>
        <taxon>Bacteria</taxon>
        <taxon>Pseudomonadati</taxon>
        <taxon>Pseudomonadota</taxon>
        <taxon>Betaproteobacteria</taxon>
        <taxon>Burkholderiales</taxon>
        <taxon>Comamonadaceae</taxon>
        <taxon>Comamonas</taxon>
    </lineage>
</organism>
<comment type="caution">
    <text evidence="5">The sequence shown here is derived from an EMBL/GenBank/DDBJ whole genome shotgun (WGS) entry which is preliminary data.</text>
</comment>
<protein>
    <submittedName>
        <fullName evidence="5">Glycosyltransferase family 2 protein</fullName>
    </submittedName>
</protein>
<evidence type="ECO:0000259" key="4">
    <source>
        <dbReference type="Pfam" id="PF00535"/>
    </source>
</evidence>
<evidence type="ECO:0000256" key="2">
    <source>
        <dbReference type="ARBA" id="ARBA00022676"/>
    </source>
</evidence>
<gene>
    <name evidence="5" type="ORF">H9646_07500</name>
</gene>
<dbReference type="Gene3D" id="3.90.550.10">
    <property type="entry name" value="Spore Coat Polysaccharide Biosynthesis Protein SpsA, Chain A"/>
    <property type="match status" value="1"/>
</dbReference>
<evidence type="ECO:0000256" key="1">
    <source>
        <dbReference type="ARBA" id="ARBA00006739"/>
    </source>
</evidence>
<dbReference type="PANTHER" id="PTHR43630">
    <property type="entry name" value="POLY-BETA-1,6-N-ACETYL-D-GLUCOSAMINE SYNTHASE"/>
    <property type="match status" value="1"/>
</dbReference>
<accession>A0ABR8SA11</accession>
<reference evidence="5 6" key="1">
    <citation type="submission" date="2020-08" db="EMBL/GenBank/DDBJ databases">
        <title>A Genomic Blueprint of the Chicken Gut Microbiome.</title>
        <authorList>
            <person name="Gilroy R."/>
            <person name="Ravi A."/>
            <person name="Getino M."/>
            <person name="Pursley I."/>
            <person name="Horton D.L."/>
            <person name="Alikhan N.-F."/>
            <person name="Baker D."/>
            <person name="Gharbi K."/>
            <person name="Hall N."/>
            <person name="Watson M."/>
            <person name="Adriaenssens E.M."/>
            <person name="Foster-Nyarko E."/>
            <person name="Jarju S."/>
            <person name="Secka A."/>
            <person name="Antonio M."/>
            <person name="Oren A."/>
            <person name="Chaudhuri R."/>
            <person name="La Ragione R.M."/>
            <person name="Hildebrand F."/>
            <person name="Pallen M.J."/>
        </authorList>
    </citation>
    <scope>NUCLEOTIDE SEQUENCE [LARGE SCALE GENOMIC DNA]</scope>
    <source>
        <strain evidence="5 6">Sa2CVA6</strain>
    </source>
</reference>
<keyword evidence="3" id="KW-0808">Transferase</keyword>
<name>A0ABR8SA11_9BURK</name>
<dbReference type="InterPro" id="IPR029044">
    <property type="entry name" value="Nucleotide-diphossugar_trans"/>
</dbReference>
<sequence>MLISVLMAVKNECVHIESAIQSIQRQNVGNIEIIVIDDGSTDSTVEIIKSIALTDGRIIFDNNPTSGKVSAFKHGYRLAQGECIALFAGDDIMPLDSLAKRMNDMQNMESPAILMSKIQVLSEDKRIDGILIPKRKGRGNPSGASIMFDRAAAKYLMDIPDSLPNEDTWMDFCLTYLPMLHVKSHDDVACLWRVHSGNSITIKDDYQTFNKKFSKRMNVIDEFLNKYKEILPIDRIAYLKNLSCAENYRRKGDWLDILFAKITLSDKLRFLAYSNKYFYAMRKIIRSI</sequence>
<proteinExistence type="inferred from homology"/>
<dbReference type="Pfam" id="PF00535">
    <property type="entry name" value="Glycos_transf_2"/>
    <property type="match status" value="1"/>
</dbReference>
<dbReference type="CDD" id="cd00761">
    <property type="entry name" value="Glyco_tranf_GTA_type"/>
    <property type="match status" value="1"/>
</dbReference>
<dbReference type="SUPFAM" id="SSF53448">
    <property type="entry name" value="Nucleotide-diphospho-sugar transferases"/>
    <property type="match status" value="1"/>
</dbReference>
<comment type="similarity">
    <text evidence="1">Belongs to the glycosyltransferase 2 family.</text>
</comment>
<evidence type="ECO:0000313" key="5">
    <source>
        <dbReference type="EMBL" id="MBD7960326.1"/>
    </source>
</evidence>
<evidence type="ECO:0000313" key="6">
    <source>
        <dbReference type="Proteomes" id="UP000634919"/>
    </source>
</evidence>
<dbReference type="EMBL" id="JACSQK010000003">
    <property type="protein sequence ID" value="MBD7960326.1"/>
    <property type="molecule type" value="Genomic_DNA"/>
</dbReference>
<keyword evidence="6" id="KW-1185">Reference proteome</keyword>
<evidence type="ECO:0000256" key="3">
    <source>
        <dbReference type="ARBA" id="ARBA00022679"/>
    </source>
</evidence>
<dbReference type="InterPro" id="IPR001173">
    <property type="entry name" value="Glyco_trans_2-like"/>
</dbReference>
<feature type="domain" description="Glycosyltransferase 2-like" evidence="4">
    <location>
        <begin position="4"/>
        <end position="108"/>
    </location>
</feature>
<dbReference type="PANTHER" id="PTHR43630:SF1">
    <property type="entry name" value="POLY-BETA-1,6-N-ACETYL-D-GLUCOSAMINE SYNTHASE"/>
    <property type="match status" value="1"/>
</dbReference>
<dbReference type="Proteomes" id="UP000634919">
    <property type="component" value="Unassembled WGS sequence"/>
</dbReference>